<dbReference type="Proteomes" id="UP000765338">
    <property type="component" value="Unassembled WGS sequence"/>
</dbReference>
<dbReference type="EMBL" id="PDLY01000001">
    <property type="protein sequence ID" value="MBA5726939.1"/>
    <property type="molecule type" value="Genomic_DNA"/>
</dbReference>
<evidence type="ECO:0000313" key="2">
    <source>
        <dbReference type="Proteomes" id="UP000765338"/>
    </source>
</evidence>
<reference evidence="1 2" key="1">
    <citation type="submission" date="2017-10" db="EMBL/GenBank/DDBJ databases">
        <authorList>
            <person name="Jakob F."/>
        </authorList>
    </citation>
    <scope>NUCLEOTIDE SEQUENCE [LARGE SCALE GENOMIC DNA]</scope>
    <source>
        <strain evidence="1 2">TMW 2.1889</strain>
    </source>
</reference>
<evidence type="ECO:0000313" key="1">
    <source>
        <dbReference type="EMBL" id="MBA5726939.1"/>
    </source>
</evidence>
<gene>
    <name evidence="1" type="ORF">CPA56_02875</name>
</gene>
<sequence length="117" mass="12657">MENNRNAALSRLKAAHDELEIVSNGTGLTLAERNELTNAMLAIGNLIDGLTYPYERNEPITEASFPVIGPFNTAQLSEALAGLSVRSEQDYPPAQAERVRHVEIGPGPSMITARRVG</sequence>
<accession>A0ABR5ZRW5</accession>
<name>A0ABR5ZRW5_9PROT</name>
<comment type="caution">
    <text evidence="1">The sequence shown here is derived from an EMBL/GenBank/DDBJ whole genome shotgun (WGS) entry which is preliminary data.</text>
</comment>
<protein>
    <submittedName>
        <fullName evidence="1">Uncharacterized protein</fullName>
    </submittedName>
</protein>
<dbReference type="RefSeq" id="WP_182040507.1">
    <property type="nucleotide sequence ID" value="NZ_PDLY01000001.1"/>
</dbReference>
<organism evidence="1 2">
    <name type="scientific">Bombella mellum</name>
    <dbReference type="NCBI Taxonomy" id="2039288"/>
    <lineage>
        <taxon>Bacteria</taxon>
        <taxon>Pseudomonadati</taxon>
        <taxon>Pseudomonadota</taxon>
        <taxon>Alphaproteobacteria</taxon>
        <taxon>Acetobacterales</taxon>
        <taxon>Acetobacteraceae</taxon>
        <taxon>Bombella</taxon>
    </lineage>
</organism>
<proteinExistence type="predicted"/>
<keyword evidence="2" id="KW-1185">Reference proteome</keyword>